<dbReference type="SUPFAM" id="SSF54593">
    <property type="entry name" value="Glyoxalase/Bleomycin resistance protein/Dihydroxybiphenyl dioxygenase"/>
    <property type="match status" value="1"/>
</dbReference>
<keyword evidence="4" id="KW-1185">Reference proteome</keyword>
<evidence type="ECO:0000313" key="3">
    <source>
        <dbReference type="EMBL" id="MBP5856747.1"/>
    </source>
</evidence>
<feature type="domain" description="VOC" evidence="2">
    <location>
        <begin position="6"/>
        <end position="135"/>
    </location>
</feature>
<dbReference type="InterPro" id="IPR004360">
    <property type="entry name" value="Glyas_Fos-R_dOase_dom"/>
</dbReference>
<gene>
    <name evidence="3" type="ORF">KAJ83_06985</name>
</gene>
<dbReference type="InterPro" id="IPR050383">
    <property type="entry name" value="GlyoxalaseI/FosfomycinResist"/>
</dbReference>
<evidence type="ECO:0000259" key="2">
    <source>
        <dbReference type="PROSITE" id="PS51819"/>
    </source>
</evidence>
<dbReference type="EMBL" id="JAGMWN010000003">
    <property type="protein sequence ID" value="MBP5856747.1"/>
    <property type="molecule type" value="Genomic_DNA"/>
</dbReference>
<dbReference type="CDD" id="cd06587">
    <property type="entry name" value="VOC"/>
    <property type="match status" value="1"/>
</dbReference>
<sequence>MTRLTGIDHLAFITHDIVGTIRFYRDLLGLRLVAGIGHDGFRHYFFKLADGRTQIAFFEYDGATPMARKFPGDRTSEPRGYDHLSMTVESREDLFALKDKLEAAGVDVHGAVDHGLFWSIYFYDPNNIPLEATWNFMDVADAPAVVDDAPLPIVAEGAEPQPGHWPAPEKTTPPEAMTAKGGNALPLRRELLRQGRVRFKHGLPGDFIALMTDAVRDAND</sequence>
<dbReference type="Pfam" id="PF00903">
    <property type="entry name" value="Glyoxalase"/>
    <property type="match status" value="1"/>
</dbReference>
<dbReference type="RefSeq" id="WP_210681341.1">
    <property type="nucleotide sequence ID" value="NZ_JAGMWN010000003.1"/>
</dbReference>
<proteinExistence type="predicted"/>
<dbReference type="InterPro" id="IPR029068">
    <property type="entry name" value="Glyas_Bleomycin-R_OHBP_Dase"/>
</dbReference>
<dbReference type="PANTHER" id="PTHR21366">
    <property type="entry name" value="GLYOXALASE FAMILY PROTEIN"/>
    <property type="match status" value="1"/>
</dbReference>
<dbReference type="Proteomes" id="UP000672602">
    <property type="component" value="Unassembled WGS sequence"/>
</dbReference>
<dbReference type="Gene3D" id="3.10.180.10">
    <property type="entry name" value="2,3-Dihydroxybiphenyl 1,2-Dioxygenase, domain 1"/>
    <property type="match status" value="1"/>
</dbReference>
<dbReference type="PROSITE" id="PS51819">
    <property type="entry name" value="VOC"/>
    <property type="match status" value="1"/>
</dbReference>
<feature type="region of interest" description="Disordered" evidence="1">
    <location>
        <begin position="157"/>
        <end position="184"/>
    </location>
</feature>
<reference evidence="3" key="1">
    <citation type="submission" date="2021-04" db="EMBL/GenBank/DDBJ databases">
        <authorList>
            <person name="Zhang D.-C."/>
        </authorList>
    </citation>
    <scope>NUCLEOTIDE SEQUENCE</scope>
    <source>
        <strain evidence="3">CGMCC 1.15697</strain>
    </source>
</reference>
<evidence type="ECO:0000256" key="1">
    <source>
        <dbReference type="SAM" id="MobiDB-lite"/>
    </source>
</evidence>
<dbReference type="InterPro" id="IPR037523">
    <property type="entry name" value="VOC_core"/>
</dbReference>
<name>A0A8J7S706_9PROT</name>
<dbReference type="AlphaFoldDB" id="A0A8J7S706"/>
<comment type="caution">
    <text evidence="3">The sequence shown here is derived from an EMBL/GenBank/DDBJ whole genome shotgun (WGS) entry which is preliminary data.</text>
</comment>
<evidence type="ECO:0000313" key="4">
    <source>
        <dbReference type="Proteomes" id="UP000672602"/>
    </source>
</evidence>
<accession>A0A8J7S706</accession>
<organism evidence="3 4">
    <name type="scientific">Marivibrio halodurans</name>
    <dbReference type="NCBI Taxonomy" id="2039722"/>
    <lineage>
        <taxon>Bacteria</taxon>
        <taxon>Pseudomonadati</taxon>
        <taxon>Pseudomonadota</taxon>
        <taxon>Alphaproteobacteria</taxon>
        <taxon>Rhodospirillales</taxon>
        <taxon>Rhodospirillaceae</taxon>
        <taxon>Marivibrio</taxon>
    </lineage>
</organism>
<protein>
    <submittedName>
        <fullName evidence="3">VOC family protein</fullName>
    </submittedName>
</protein>
<dbReference type="PANTHER" id="PTHR21366:SF14">
    <property type="entry name" value="GLYOXALASE DOMAIN-CONTAINING PROTEIN 5"/>
    <property type="match status" value="1"/>
</dbReference>